<sequence length="317" mass="36156">MNNPQLLYSSILQAPPLKSIIHNNHLITITDNHSFLSSFINSNGILQQPVIEDIKPVVSSMISTSHGILCHQHSQPIQLLNQLKSKPLASYNPLPNSNCIFTESDKGFYAYHSSLVFKYSFDYFEPKYSKRIKIGTVCSMAQYGWSDYIVCSTYQGDIVLLGGEEMQIIQKIQLKKEINSLQIFNDNFLIIGTRKDDKIYVFDIRNINTVIATLSRSALTNQRIGINIYHSTLFTGNDNGCVYLYDLNTFTFKSSYFLAYSPINDVFYYNNCLITTSGCRYSPIPQLPEDFSDDGISIKEIPEPYNMITTWKLPSFE</sequence>
<dbReference type="InterPro" id="IPR036322">
    <property type="entry name" value="WD40_repeat_dom_sf"/>
</dbReference>
<dbReference type="InterPro" id="IPR015943">
    <property type="entry name" value="WD40/YVTN_repeat-like_dom_sf"/>
</dbReference>
<protein>
    <recommendedName>
        <fullName evidence="3">WD domain, G-beta repeat-containing protein</fullName>
    </recommendedName>
</protein>
<comment type="caution">
    <text evidence="1">The sequence shown here is derived from an EMBL/GenBank/DDBJ whole genome shotgun (WGS) entry which is preliminary data.</text>
</comment>
<dbReference type="PANTHER" id="PTHR13211">
    <property type="entry name" value="TELOMERASE CAJAL BODY PROTEIN 1"/>
    <property type="match status" value="1"/>
</dbReference>
<dbReference type="Gene3D" id="2.130.10.10">
    <property type="entry name" value="YVTN repeat-like/Quinoprotein amine dehydrogenase"/>
    <property type="match status" value="1"/>
</dbReference>
<dbReference type="SUPFAM" id="SSF50978">
    <property type="entry name" value="WD40 repeat-like"/>
    <property type="match status" value="1"/>
</dbReference>
<dbReference type="InterPro" id="IPR051150">
    <property type="entry name" value="SWT21/TCAB1_mRNA_Telomere"/>
</dbReference>
<proteinExistence type="predicted"/>
<dbReference type="EMBL" id="BAAFRS010000161">
    <property type="protein sequence ID" value="GAB1223812.1"/>
    <property type="molecule type" value="Genomic_DNA"/>
</dbReference>
<accession>A0ABQ0DLS5</accession>
<gene>
    <name evidence="1" type="ORF">ENUP19_0161G0071</name>
</gene>
<reference evidence="1 2" key="1">
    <citation type="journal article" date="2019" name="PLoS Negl. Trop. Dis.">
        <title>Whole genome sequencing of Entamoeba nuttalli reveals mammalian host-related molecular signatures and a novel octapeptide-repeat surface protein.</title>
        <authorList>
            <person name="Tanaka M."/>
            <person name="Makiuchi T."/>
            <person name="Komiyama T."/>
            <person name="Shiina T."/>
            <person name="Osaki K."/>
            <person name="Tachibana H."/>
        </authorList>
    </citation>
    <scope>NUCLEOTIDE SEQUENCE [LARGE SCALE GENOMIC DNA]</scope>
    <source>
        <strain evidence="1 2">P19-061405</strain>
    </source>
</reference>
<dbReference type="PANTHER" id="PTHR13211:SF0">
    <property type="entry name" value="TELOMERASE CAJAL BODY PROTEIN 1"/>
    <property type="match status" value="1"/>
</dbReference>
<organism evidence="1 2">
    <name type="scientific">Entamoeba nuttalli</name>
    <dbReference type="NCBI Taxonomy" id="412467"/>
    <lineage>
        <taxon>Eukaryota</taxon>
        <taxon>Amoebozoa</taxon>
        <taxon>Evosea</taxon>
        <taxon>Archamoebae</taxon>
        <taxon>Mastigamoebida</taxon>
        <taxon>Entamoebidae</taxon>
        <taxon>Entamoeba</taxon>
    </lineage>
</organism>
<dbReference type="Proteomes" id="UP001628156">
    <property type="component" value="Unassembled WGS sequence"/>
</dbReference>
<name>A0ABQ0DLS5_9EUKA</name>
<evidence type="ECO:0000313" key="2">
    <source>
        <dbReference type="Proteomes" id="UP001628156"/>
    </source>
</evidence>
<evidence type="ECO:0008006" key="3">
    <source>
        <dbReference type="Google" id="ProtNLM"/>
    </source>
</evidence>
<evidence type="ECO:0000313" key="1">
    <source>
        <dbReference type="EMBL" id="GAB1223812.1"/>
    </source>
</evidence>
<keyword evidence="2" id="KW-1185">Reference proteome</keyword>